<protein>
    <recommendedName>
        <fullName evidence="8">Cuticle protein</fullName>
    </recommendedName>
</protein>
<keyword evidence="1 3" id="KW-0193">Cuticle</keyword>
<keyword evidence="7" id="KW-1185">Reference proteome</keyword>
<dbReference type="InterPro" id="IPR000618">
    <property type="entry name" value="Insect_cuticle"/>
</dbReference>
<dbReference type="PANTHER" id="PTHR12236:SF95">
    <property type="entry name" value="CUTICULAR PROTEIN 76BD, ISOFORM C-RELATED"/>
    <property type="match status" value="1"/>
</dbReference>
<evidence type="ECO:0000256" key="3">
    <source>
        <dbReference type="PROSITE-ProRule" id="PRU00497"/>
    </source>
</evidence>
<dbReference type="PROSITE" id="PS51155">
    <property type="entry name" value="CHIT_BIND_RR_2"/>
    <property type="match status" value="1"/>
</dbReference>
<gene>
    <name evidence="6" type="ORF">CHILSU_LOCUS11237</name>
</gene>
<dbReference type="PRINTS" id="PR00947">
    <property type="entry name" value="CUTICLE"/>
</dbReference>
<organism evidence="6 7">
    <name type="scientific">Chilo suppressalis</name>
    <name type="common">Asiatic rice borer moth</name>
    <dbReference type="NCBI Taxonomy" id="168631"/>
    <lineage>
        <taxon>Eukaryota</taxon>
        <taxon>Metazoa</taxon>
        <taxon>Ecdysozoa</taxon>
        <taxon>Arthropoda</taxon>
        <taxon>Hexapoda</taxon>
        <taxon>Insecta</taxon>
        <taxon>Pterygota</taxon>
        <taxon>Neoptera</taxon>
        <taxon>Endopterygota</taxon>
        <taxon>Lepidoptera</taxon>
        <taxon>Glossata</taxon>
        <taxon>Ditrysia</taxon>
        <taxon>Pyraloidea</taxon>
        <taxon>Crambidae</taxon>
        <taxon>Crambinae</taxon>
        <taxon>Chilo</taxon>
    </lineage>
</organism>
<evidence type="ECO:0000256" key="4">
    <source>
        <dbReference type="SAM" id="MobiDB-lite"/>
    </source>
</evidence>
<accession>A0ABN8BCT6</accession>
<feature type="signal peptide" evidence="5">
    <location>
        <begin position="1"/>
        <end position="18"/>
    </location>
</feature>
<dbReference type="InterPro" id="IPR051217">
    <property type="entry name" value="Insect_Cuticle_Struc_Prot"/>
</dbReference>
<proteinExistence type="predicted"/>
<feature type="compositionally biased region" description="Basic and acidic residues" evidence="4">
    <location>
        <begin position="459"/>
        <end position="474"/>
    </location>
</feature>
<keyword evidence="2 5" id="KW-0732">Signal</keyword>
<name>A0ABN8BCT6_CHISP</name>
<dbReference type="Proteomes" id="UP001153292">
    <property type="component" value="Chromosome 9"/>
</dbReference>
<dbReference type="Pfam" id="PF00379">
    <property type="entry name" value="Chitin_bind_4"/>
    <property type="match status" value="1"/>
</dbReference>
<evidence type="ECO:0000256" key="1">
    <source>
        <dbReference type="ARBA" id="ARBA00022460"/>
    </source>
</evidence>
<evidence type="ECO:0000313" key="6">
    <source>
        <dbReference type="EMBL" id="CAH0407835.1"/>
    </source>
</evidence>
<evidence type="ECO:0000256" key="2">
    <source>
        <dbReference type="ARBA" id="ARBA00022729"/>
    </source>
</evidence>
<evidence type="ECO:0000313" key="7">
    <source>
        <dbReference type="Proteomes" id="UP001153292"/>
    </source>
</evidence>
<evidence type="ECO:0000256" key="5">
    <source>
        <dbReference type="SAM" id="SignalP"/>
    </source>
</evidence>
<feature type="region of interest" description="Disordered" evidence="4">
    <location>
        <begin position="456"/>
        <end position="475"/>
    </location>
</feature>
<dbReference type="PANTHER" id="PTHR12236">
    <property type="entry name" value="STRUCTURAL CONTITUENT OF CUTICLE"/>
    <property type="match status" value="1"/>
</dbReference>
<dbReference type="PROSITE" id="PS00233">
    <property type="entry name" value="CHIT_BIND_RR_1"/>
    <property type="match status" value="1"/>
</dbReference>
<reference evidence="6" key="1">
    <citation type="submission" date="2021-12" db="EMBL/GenBank/DDBJ databases">
        <authorList>
            <person name="King R."/>
        </authorList>
    </citation>
    <scope>NUCLEOTIDE SEQUENCE</scope>
</reference>
<dbReference type="InterPro" id="IPR031311">
    <property type="entry name" value="CHIT_BIND_RR_consensus"/>
</dbReference>
<dbReference type="EMBL" id="OU963902">
    <property type="protein sequence ID" value="CAH0407835.1"/>
    <property type="molecule type" value="Genomic_DNA"/>
</dbReference>
<feature type="chain" id="PRO_5046341651" description="Cuticle protein" evidence="5">
    <location>
        <begin position="19"/>
        <end position="512"/>
    </location>
</feature>
<evidence type="ECO:0008006" key="8">
    <source>
        <dbReference type="Google" id="ProtNLM"/>
    </source>
</evidence>
<sequence>MTPIIIVLFTLAVTSAYGYHDPDLNYHLNQVQKLQECDNNGYSYPTPSVQLTTAGVKVAARPILQAPAYQYSGYTTGAAYQAVVPQTTYITQQPATYQTSSLLSQANYATATASKEVHGYATSAGLSSVDSSRPRTVIPQATYAQAPILAKVTAAPLIARFSVAPAKTSFVSQNYASQVAGSARASLNSYGAVQSGGTVVSQVIAAPSATYATSSALKSQQPQLFTPTRYTTLSASVPQYNQVGPVQAYTEVAQYASSGNQYATSAVANGVQYVKPAVNQYVAPAAGHYSAQNVAQVSHYSAAPAVSQVQYAVPTINQYSAPEVKQYSAPAVTQYSAPVVTQHSVPTVAQYSAPVVAQYSAPAVAQYAAPATQYSAITQHSAAGLGVAQYATSNIGVTQHGAQAVSHVAPAVAQVAVSAPVTRIASTRPVTVKNVHTDFLENYDAHPRYAYEYSVNDPHTGDIKQQKEERDGEVVKGQYSLVEPDGSVRTVDYVADWKTGFHADVRNSKDNH</sequence>